<proteinExistence type="predicted"/>
<accession>A0A413U9C1</accession>
<reference evidence="2 3" key="1">
    <citation type="submission" date="2018-08" db="EMBL/GenBank/DDBJ databases">
        <title>A genome reference for cultivated species of the human gut microbiota.</title>
        <authorList>
            <person name="Zou Y."/>
            <person name="Xue W."/>
            <person name="Luo G."/>
        </authorList>
    </citation>
    <scope>NUCLEOTIDE SEQUENCE [LARGE SCALE GENOMIC DNA]</scope>
    <source>
        <strain evidence="2 3">AM42-13AC</strain>
    </source>
</reference>
<evidence type="ECO:0000313" key="3">
    <source>
        <dbReference type="Proteomes" id="UP000285288"/>
    </source>
</evidence>
<sequence length="81" mass="8850">MDKIRECDCVKKMILGIAWQLMGFLGSIAILCSATLHQWDYNGITGVLGSLLGLDLIIPFIACITLFICGLVVCFKVIGEE</sequence>
<evidence type="ECO:0008006" key="4">
    <source>
        <dbReference type="Google" id="ProtNLM"/>
    </source>
</evidence>
<dbReference type="AlphaFoldDB" id="A0A413U9C1"/>
<dbReference type="Proteomes" id="UP000285288">
    <property type="component" value="Unassembled WGS sequence"/>
</dbReference>
<keyword evidence="1" id="KW-0812">Transmembrane</keyword>
<feature type="transmembrane region" description="Helical" evidence="1">
    <location>
        <begin position="12"/>
        <end position="36"/>
    </location>
</feature>
<keyword evidence="1" id="KW-1133">Transmembrane helix</keyword>
<name>A0A413U9C1_9FIRM</name>
<comment type="caution">
    <text evidence="2">The sequence shown here is derived from an EMBL/GenBank/DDBJ whole genome shotgun (WGS) entry which is preliminary data.</text>
</comment>
<gene>
    <name evidence="2" type="ORF">DW907_12210</name>
</gene>
<organism evidence="2 3">
    <name type="scientific">Holdemanella biformis</name>
    <dbReference type="NCBI Taxonomy" id="1735"/>
    <lineage>
        <taxon>Bacteria</taxon>
        <taxon>Bacillati</taxon>
        <taxon>Bacillota</taxon>
        <taxon>Erysipelotrichia</taxon>
        <taxon>Erysipelotrichales</taxon>
        <taxon>Erysipelotrichaceae</taxon>
        <taxon>Holdemanella</taxon>
    </lineage>
</organism>
<evidence type="ECO:0000256" key="1">
    <source>
        <dbReference type="SAM" id="Phobius"/>
    </source>
</evidence>
<keyword evidence="1" id="KW-0472">Membrane</keyword>
<feature type="transmembrane region" description="Helical" evidence="1">
    <location>
        <begin position="56"/>
        <end position="78"/>
    </location>
</feature>
<dbReference type="EMBL" id="QSGD01000090">
    <property type="protein sequence ID" value="RHA99405.1"/>
    <property type="molecule type" value="Genomic_DNA"/>
</dbReference>
<protein>
    <recommendedName>
        <fullName evidence="4">DUF997 family protein</fullName>
    </recommendedName>
</protein>
<evidence type="ECO:0000313" key="2">
    <source>
        <dbReference type="EMBL" id="RHA99405.1"/>
    </source>
</evidence>